<reference evidence="1" key="1">
    <citation type="submission" date="2023-04" db="EMBL/GenBank/DDBJ databases">
        <title>Draft Genome sequencing of Naganishia species isolated from polar environments using Oxford Nanopore Technology.</title>
        <authorList>
            <person name="Leo P."/>
            <person name="Venkateswaran K."/>
        </authorList>
    </citation>
    <scope>NUCLEOTIDE SEQUENCE</scope>
    <source>
        <strain evidence="1">DBVPG 5303</strain>
    </source>
</reference>
<keyword evidence="2" id="KW-1185">Reference proteome</keyword>
<accession>A0ACC2X1V7</accession>
<dbReference type="Proteomes" id="UP001234202">
    <property type="component" value="Unassembled WGS sequence"/>
</dbReference>
<evidence type="ECO:0000313" key="2">
    <source>
        <dbReference type="Proteomes" id="UP001234202"/>
    </source>
</evidence>
<organism evidence="1 2">
    <name type="scientific">Naganishia onofrii</name>
    <dbReference type="NCBI Taxonomy" id="1851511"/>
    <lineage>
        <taxon>Eukaryota</taxon>
        <taxon>Fungi</taxon>
        <taxon>Dikarya</taxon>
        <taxon>Basidiomycota</taxon>
        <taxon>Agaricomycotina</taxon>
        <taxon>Tremellomycetes</taxon>
        <taxon>Filobasidiales</taxon>
        <taxon>Filobasidiaceae</taxon>
        <taxon>Naganishia</taxon>
    </lineage>
</organism>
<name>A0ACC2X1V7_9TREE</name>
<dbReference type="EMBL" id="JASBWV010000030">
    <property type="protein sequence ID" value="KAJ9118029.1"/>
    <property type="molecule type" value="Genomic_DNA"/>
</dbReference>
<proteinExistence type="predicted"/>
<gene>
    <name evidence="1" type="ORF">QFC24_006301</name>
</gene>
<protein>
    <submittedName>
        <fullName evidence="1">Uncharacterized protein</fullName>
    </submittedName>
</protein>
<comment type="caution">
    <text evidence="1">The sequence shown here is derived from an EMBL/GenBank/DDBJ whole genome shotgun (WGS) entry which is preliminary data.</text>
</comment>
<sequence length="374" mass="41285">MASATIGQPATLIVHRDAHAFRYKAIEQLQWVRVKCSLLLRRISRTENPSLCHALAGLSANAFSLIAMLEKPAIAPIYQVILNACEATRAKYLNCEAQLQRMNLDGFTTTWRIACELSLAWMESGKAARQWLIYLDAARNDRQTALSVQSQAYTAQHMQPPFVPINMGSLPVPIMAASRSSLPQSSHYNSVPQSHHSGLGPDSLRYSATGGTQQYPMRNARSQYTHHYAANHSAVTSDSHARPRTMDRVSQPGYRARRFATAGRAGTQAHETSFFKPTYETSQQRGSLQPTPSLVPVSSFVPPFLSMPYSPNAQNADWTSLNISASNRVPVDGIYGSLPRVIEDDDVNYPLDLNDTLTFESFLALSGRNSATDP</sequence>
<evidence type="ECO:0000313" key="1">
    <source>
        <dbReference type="EMBL" id="KAJ9118029.1"/>
    </source>
</evidence>